<sequence length="99" mass="11686">MFDIPSHNTIKKDILDMFEKEKEKTFSKLEASEGRIAITADMWNVDHQNRGYMIVTTHYIDDELTLQKRIMRKSEVSTMNFDVLDHCDALVTQYVKIMK</sequence>
<evidence type="ECO:0000313" key="2">
    <source>
        <dbReference type="Proteomes" id="UP001472677"/>
    </source>
</evidence>
<proteinExistence type="predicted"/>
<organism evidence="1 2">
    <name type="scientific">Hibiscus sabdariffa</name>
    <name type="common">roselle</name>
    <dbReference type="NCBI Taxonomy" id="183260"/>
    <lineage>
        <taxon>Eukaryota</taxon>
        <taxon>Viridiplantae</taxon>
        <taxon>Streptophyta</taxon>
        <taxon>Embryophyta</taxon>
        <taxon>Tracheophyta</taxon>
        <taxon>Spermatophyta</taxon>
        <taxon>Magnoliopsida</taxon>
        <taxon>eudicotyledons</taxon>
        <taxon>Gunneridae</taxon>
        <taxon>Pentapetalae</taxon>
        <taxon>rosids</taxon>
        <taxon>malvids</taxon>
        <taxon>Malvales</taxon>
        <taxon>Malvaceae</taxon>
        <taxon>Malvoideae</taxon>
        <taxon>Hibiscus</taxon>
    </lineage>
</organism>
<accession>A0ABR2EBR9</accession>
<dbReference type="PANTHER" id="PTHR46481:SF11">
    <property type="entry name" value="ZINC FINGER BED DOMAIN-CONTAINING PROTEIN RICESLEEPER 2-LIKE"/>
    <property type="match status" value="1"/>
</dbReference>
<reference evidence="1 2" key="1">
    <citation type="journal article" date="2024" name="G3 (Bethesda)">
        <title>Genome assembly of Hibiscus sabdariffa L. provides insights into metabolisms of medicinal natural products.</title>
        <authorList>
            <person name="Kim T."/>
        </authorList>
    </citation>
    <scope>NUCLEOTIDE SEQUENCE [LARGE SCALE GENOMIC DNA]</scope>
    <source>
        <strain evidence="1">TK-2024</strain>
        <tissue evidence="1">Old leaves</tissue>
    </source>
</reference>
<gene>
    <name evidence="1" type="ORF">V6N12_009802</name>
</gene>
<dbReference type="SUPFAM" id="SSF53098">
    <property type="entry name" value="Ribonuclease H-like"/>
    <property type="match status" value="1"/>
</dbReference>
<dbReference type="InterPro" id="IPR052035">
    <property type="entry name" value="ZnF_BED_domain_contain"/>
</dbReference>
<dbReference type="Proteomes" id="UP001472677">
    <property type="component" value="Unassembled WGS sequence"/>
</dbReference>
<name>A0ABR2EBR9_9ROSI</name>
<dbReference type="EMBL" id="JBBPBM010000016">
    <property type="protein sequence ID" value="KAK8557573.1"/>
    <property type="molecule type" value="Genomic_DNA"/>
</dbReference>
<comment type="caution">
    <text evidence="1">The sequence shown here is derived from an EMBL/GenBank/DDBJ whole genome shotgun (WGS) entry which is preliminary data.</text>
</comment>
<keyword evidence="2" id="KW-1185">Reference proteome</keyword>
<dbReference type="InterPro" id="IPR012337">
    <property type="entry name" value="RNaseH-like_sf"/>
</dbReference>
<protein>
    <submittedName>
        <fullName evidence="1">Uncharacterized protein</fullName>
    </submittedName>
</protein>
<dbReference type="PANTHER" id="PTHR46481">
    <property type="entry name" value="ZINC FINGER BED DOMAIN-CONTAINING PROTEIN 4"/>
    <property type="match status" value="1"/>
</dbReference>
<evidence type="ECO:0000313" key="1">
    <source>
        <dbReference type="EMBL" id="KAK8557573.1"/>
    </source>
</evidence>